<dbReference type="PANTHER" id="PTHR39219:SF1">
    <property type="entry name" value="ER MEMBRANE PROTEIN COMPLEX SUBUNIT 10"/>
    <property type="match status" value="1"/>
</dbReference>
<name>M2N1M5_BAUPA</name>
<dbReference type="RefSeq" id="XP_007680158.1">
    <property type="nucleotide sequence ID" value="XM_007681968.1"/>
</dbReference>
<accession>M2N1M5</accession>
<dbReference type="HOGENOM" id="CLU_071095_0_0_1"/>
<dbReference type="Proteomes" id="UP000011761">
    <property type="component" value="Unassembled WGS sequence"/>
</dbReference>
<reference evidence="2 3" key="1">
    <citation type="journal article" date="2012" name="PLoS Pathog.">
        <title>Diverse lifestyles and strategies of plant pathogenesis encoded in the genomes of eighteen Dothideomycetes fungi.</title>
        <authorList>
            <person name="Ohm R.A."/>
            <person name="Feau N."/>
            <person name="Henrissat B."/>
            <person name="Schoch C.L."/>
            <person name="Horwitz B.A."/>
            <person name="Barry K.W."/>
            <person name="Condon B.J."/>
            <person name="Copeland A.C."/>
            <person name="Dhillon B."/>
            <person name="Glaser F."/>
            <person name="Hesse C.N."/>
            <person name="Kosti I."/>
            <person name="LaButti K."/>
            <person name="Lindquist E.A."/>
            <person name="Lucas S."/>
            <person name="Salamov A.A."/>
            <person name="Bradshaw R.E."/>
            <person name="Ciuffetti L."/>
            <person name="Hamelin R.C."/>
            <person name="Kema G.H.J."/>
            <person name="Lawrence C."/>
            <person name="Scott J.A."/>
            <person name="Spatafora J.W."/>
            <person name="Turgeon B.G."/>
            <person name="de Wit P.J.G.M."/>
            <person name="Zhong S."/>
            <person name="Goodwin S.B."/>
            <person name="Grigoriev I.V."/>
        </authorList>
    </citation>
    <scope>NUCLEOTIDE SEQUENCE [LARGE SCALE GENOMIC DNA]</scope>
    <source>
        <strain evidence="2 3">UAMH 10762</strain>
    </source>
</reference>
<dbReference type="EMBL" id="KB445561">
    <property type="protein sequence ID" value="EMC92859.1"/>
    <property type="molecule type" value="Genomic_DNA"/>
</dbReference>
<feature type="chain" id="PRO_5004022213" description="DOMON domain-containing protein" evidence="1">
    <location>
        <begin position="21"/>
        <end position="191"/>
    </location>
</feature>
<dbReference type="Pfam" id="PF21203">
    <property type="entry name" value="ECM10"/>
    <property type="match status" value="1"/>
</dbReference>
<sequence length="191" mass="20806">MRTTTALALLLAFLCHLSSGVSQEHTVDIFAWPVSAVKSQSLARISYNSTAATIKSYTPLSVADNDDVVRVGFYHPSGSWSGIATSASNLAPGRDKKLQLHLNSDGEVYHLGFKTLEYGTSSKTSNKKDDLSVEVMKIKPGPTPHLNKPVVLNPDGTVGDKEPEKTFLQKYWWAIAGFLVLQLVMNGAKQE</sequence>
<gene>
    <name evidence="2" type="ORF">BAUCODRAFT_151255</name>
</gene>
<evidence type="ECO:0000313" key="2">
    <source>
        <dbReference type="EMBL" id="EMC92859.1"/>
    </source>
</evidence>
<dbReference type="eggNOG" id="ENOG502SCMA">
    <property type="taxonomic scope" value="Eukaryota"/>
</dbReference>
<dbReference type="GeneID" id="19109119"/>
<dbReference type="KEGG" id="bcom:BAUCODRAFT_151255"/>
<evidence type="ECO:0008006" key="4">
    <source>
        <dbReference type="Google" id="ProtNLM"/>
    </source>
</evidence>
<proteinExistence type="predicted"/>
<dbReference type="OrthoDB" id="1894652at2759"/>
<dbReference type="STRING" id="717646.M2N1M5"/>
<protein>
    <recommendedName>
        <fullName evidence="4">DOMON domain-containing protein</fullName>
    </recommendedName>
</protein>
<dbReference type="OMA" id="ADIFYWP"/>
<organism evidence="2 3">
    <name type="scientific">Baudoinia panamericana (strain UAMH 10762)</name>
    <name type="common">Angels' share fungus</name>
    <name type="synonym">Baudoinia compniacensis (strain UAMH 10762)</name>
    <dbReference type="NCBI Taxonomy" id="717646"/>
    <lineage>
        <taxon>Eukaryota</taxon>
        <taxon>Fungi</taxon>
        <taxon>Dikarya</taxon>
        <taxon>Ascomycota</taxon>
        <taxon>Pezizomycotina</taxon>
        <taxon>Dothideomycetes</taxon>
        <taxon>Dothideomycetidae</taxon>
        <taxon>Mycosphaerellales</taxon>
        <taxon>Teratosphaeriaceae</taxon>
        <taxon>Baudoinia</taxon>
    </lineage>
</organism>
<evidence type="ECO:0000313" key="3">
    <source>
        <dbReference type="Proteomes" id="UP000011761"/>
    </source>
</evidence>
<feature type="signal peptide" evidence="1">
    <location>
        <begin position="1"/>
        <end position="20"/>
    </location>
</feature>
<keyword evidence="3" id="KW-1185">Reference proteome</keyword>
<dbReference type="AlphaFoldDB" id="M2N1M5"/>
<keyword evidence="1" id="KW-0732">Signal</keyword>
<dbReference type="PANTHER" id="PTHR39219">
    <property type="entry name" value="ER MEMBRANE PROTEIN COMPLEX SUBUNIT 10"/>
    <property type="match status" value="1"/>
</dbReference>
<evidence type="ECO:0000256" key="1">
    <source>
        <dbReference type="SAM" id="SignalP"/>
    </source>
</evidence>